<reference evidence="3" key="2">
    <citation type="journal article" date="2017" name="Genome Announc.">
        <title>Draft genome sequence of Paludibacter jiangxiensis NM7(T), a propionate-producing fermentative bacterium.</title>
        <authorList>
            <person name="Qiu Y.-L."/>
            <person name="Tourlousse D.M."/>
            <person name="Matsuura N."/>
            <person name="Ohashi A."/>
            <person name="Sekiguchi Y."/>
        </authorList>
    </citation>
    <scope>NUCLEOTIDE SEQUENCE [LARGE SCALE GENOMIC DNA]</scope>
    <source>
        <strain evidence="3">NM7</strain>
    </source>
</reference>
<feature type="transmembrane region" description="Helical" evidence="1">
    <location>
        <begin position="55"/>
        <end position="72"/>
    </location>
</feature>
<evidence type="ECO:0000313" key="3">
    <source>
        <dbReference type="Proteomes" id="UP000076586"/>
    </source>
</evidence>
<keyword evidence="1" id="KW-1133">Transmembrane helix</keyword>
<dbReference type="STRING" id="681398.PJIAN_4898"/>
<feature type="transmembrane region" description="Helical" evidence="1">
    <location>
        <begin position="29"/>
        <end position="49"/>
    </location>
</feature>
<dbReference type="PANTHER" id="PTHR36111:SF2">
    <property type="entry name" value="INNER MEMBRANE PROTEIN"/>
    <property type="match status" value="1"/>
</dbReference>
<keyword evidence="1" id="KW-0812">Transmembrane</keyword>
<gene>
    <name evidence="2" type="ORF">PJIAN_4898</name>
</gene>
<dbReference type="Pfam" id="PF04474">
    <property type="entry name" value="DUF554"/>
    <property type="match status" value="1"/>
</dbReference>
<evidence type="ECO:0008006" key="4">
    <source>
        <dbReference type="Google" id="ProtNLM"/>
    </source>
</evidence>
<keyword evidence="1" id="KW-0472">Membrane</keyword>
<dbReference type="OrthoDB" id="9797976at2"/>
<sequence>MIGTIVNTATVLLGGTLGVVFKNHISKRFAGIFFQAVGLFTLVLGIKMVLEGHEILLIIFSLIAGSFVGEWLKLDKRIEYFGDWCKKRLKGNNEKFSEGLITSFLLFCSGSMTILGSIQEGLGQGHELLLTKALMDGFSSLILATTFGAGVAVTAIPLFLFQGGLTLLAMFFGANISMTIITELTAVGGILLIGIAFSILDIKKVKVTNMLPALIFICLFVWCKIHLF</sequence>
<keyword evidence="3" id="KW-1185">Reference proteome</keyword>
<feature type="transmembrane region" description="Helical" evidence="1">
    <location>
        <begin position="96"/>
        <end position="118"/>
    </location>
</feature>
<dbReference type="InterPro" id="IPR007563">
    <property type="entry name" value="DUF554"/>
</dbReference>
<evidence type="ECO:0000256" key="1">
    <source>
        <dbReference type="SAM" id="Phobius"/>
    </source>
</evidence>
<reference evidence="3" key="1">
    <citation type="submission" date="2016-04" db="EMBL/GenBank/DDBJ databases">
        <title>Draft genome sequence of Paludibacter jiangxiensis strain NM7.</title>
        <authorList>
            <person name="Qiu Y."/>
            <person name="Matsuura N."/>
            <person name="Ohashi A."/>
            <person name="Tourlousse M.D."/>
            <person name="Sekiguchi Y."/>
        </authorList>
    </citation>
    <scope>NUCLEOTIDE SEQUENCE [LARGE SCALE GENOMIC DNA]</scope>
    <source>
        <strain evidence="3">NM7</strain>
    </source>
</reference>
<evidence type="ECO:0000313" key="2">
    <source>
        <dbReference type="EMBL" id="GAT64348.1"/>
    </source>
</evidence>
<dbReference type="RefSeq" id="WP_068706357.1">
    <property type="nucleotide sequence ID" value="NZ_BDCR01000004.1"/>
</dbReference>
<organism evidence="2 3">
    <name type="scientific">Paludibacter jiangxiensis</name>
    <dbReference type="NCBI Taxonomy" id="681398"/>
    <lineage>
        <taxon>Bacteria</taxon>
        <taxon>Pseudomonadati</taxon>
        <taxon>Bacteroidota</taxon>
        <taxon>Bacteroidia</taxon>
        <taxon>Bacteroidales</taxon>
        <taxon>Paludibacteraceae</taxon>
        <taxon>Paludibacter</taxon>
    </lineage>
</organism>
<dbReference type="AlphaFoldDB" id="A0A171AVS3"/>
<proteinExistence type="predicted"/>
<dbReference type="PANTHER" id="PTHR36111">
    <property type="entry name" value="INNER MEMBRANE PROTEIN-RELATED"/>
    <property type="match status" value="1"/>
</dbReference>
<dbReference type="EMBL" id="BDCR01000004">
    <property type="protein sequence ID" value="GAT64348.1"/>
    <property type="molecule type" value="Genomic_DNA"/>
</dbReference>
<accession>A0A171AVS3</accession>
<feature type="transmembrane region" description="Helical" evidence="1">
    <location>
        <begin position="168"/>
        <end position="197"/>
    </location>
</feature>
<dbReference type="Proteomes" id="UP000076586">
    <property type="component" value="Unassembled WGS sequence"/>
</dbReference>
<name>A0A171AVS3_9BACT</name>
<protein>
    <recommendedName>
        <fullName evidence="4">DUF554 domain-containing protein</fullName>
    </recommendedName>
</protein>
<feature type="transmembrane region" description="Helical" evidence="1">
    <location>
        <begin position="138"/>
        <end position="161"/>
    </location>
</feature>
<feature type="transmembrane region" description="Helical" evidence="1">
    <location>
        <begin position="209"/>
        <end position="227"/>
    </location>
</feature>
<comment type="caution">
    <text evidence="2">The sequence shown here is derived from an EMBL/GenBank/DDBJ whole genome shotgun (WGS) entry which is preliminary data.</text>
</comment>